<accession>R8VUZ2</accession>
<dbReference type="eggNOG" id="COG1131">
    <property type="taxonomic scope" value="Bacteria"/>
</dbReference>
<dbReference type="PANTHER" id="PTHR43335">
    <property type="entry name" value="ABC TRANSPORTER, ATP-BINDING PROTEIN"/>
    <property type="match status" value="1"/>
</dbReference>
<evidence type="ECO:0000259" key="5">
    <source>
        <dbReference type="PROSITE" id="PS50893"/>
    </source>
</evidence>
<evidence type="ECO:0000256" key="2">
    <source>
        <dbReference type="ARBA" id="ARBA00022448"/>
    </source>
</evidence>
<dbReference type="RefSeq" id="WP_016148234.1">
    <property type="nucleotide sequence ID" value="NZ_KB976104.1"/>
</dbReference>
<evidence type="ECO:0000313" key="6">
    <source>
        <dbReference type="EMBL" id="EOQ36071.1"/>
    </source>
</evidence>
<dbReference type="EMBL" id="AQOB01000008">
    <property type="protein sequence ID" value="EOQ36071.1"/>
    <property type="molecule type" value="Genomic_DNA"/>
</dbReference>
<dbReference type="Gene3D" id="3.40.50.300">
    <property type="entry name" value="P-loop containing nucleotide triphosphate hydrolases"/>
    <property type="match status" value="1"/>
</dbReference>
<name>R8VUZ2_9FIRM</name>
<protein>
    <recommendedName>
        <fullName evidence="5">ABC transporter domain-containing protein</fullName>
    </recommendedName>
</protein>
<feature type="domain" description="ABC transporter" evidence="5">
    <location>
        <begin position="2"/>
        <end position="231"/>
    </location>
</feature>
<dbReference type="SMART" id="SM00382">
    <property type="entry name" value="AAA"/>
    <property type="match status" value="1"/>
</dbReference>
<dbReference type="CDD" id="cd03230">
    <property type="entry name" value="ABC_DR_subfamily_A"/>
    <property type="match status" value="1"/>
</dbReference>
<keyword evidence="7" id="KW-1185">Reference proteome</keyword>
<reference evidence="6 7" key="1">
    <citation type="submission" date="2013-01" db="EMBL/GenBank/DDBJ databases">
        <title>The Genome Sequence of Butyricicoccus pullicaecorum 1.2.</title>
        <authorList>
            <consortium name="The Broad Institute Genome Sequencing Platform"/>
            <person name="Earl A."/>
            <person name="Ward D."/>
            <person name="Feldgarden M."/>
            <person name="Gevers D."/>
            <person name="Van Immerseel F."/>
            <person name="Eeckhaut V."/>
            <person name="Walker B."/>
            <person name="Young S.K."/>
            <person name="Zeng Q."/>
            <person name="Gargeya S."/>
            <person name="Fitzgerald M."/>
            <person name="Haas B."/>
            <person name="Abouelleil A."/>
            <person name="Alvarado L."/>
            <person name="Arachchi H.M."/>
            <person name="Berlin A.M."/>
            <person name="Chapman S.B."/>
            <person name="Dewar J."/>
            <person name="Goldberg J."/>
            <person name="Griggs A."/>
            <person name="Gujja S."/>
            <person name="Hansen M."/>
            <person name="Howarth C."/>
            <person name="Imamovic A."/>
            <person name="Larimer J."/>
            <person name="McCowan C."/>
            <person name="Murphy C."/>
            <person name="Neiman D."/>
            <person name="Pearson M."/>
            <person name="Priest M."/>
            <person name="Roberts A."/>
            <person name="Saif S."/>
            <person name="Shea T."/>
            <person name="Sisk P."/>
            <person name="Sykes S."/>
            <person name="Wortman J."/>
            <person name="Nusbaum C."/>
            <person name="Birren B."/>
        </authorList>
    </citation>
    <scope>NUCLEOTIDE SEQUENCE [LARGE SCALE GENOMIC DNA]</scope>
    <source>
        <strain evidence="6 7">1.2</strain>
    </source>
</reference>
<sequence>MIEVQDLVKRYGGYLAVDHLSFSAEKGQIYGFLGPNGAGKSTTMNIMTGCLAPTSGTVIVDGMDLQQEPEKVKQRIGYLPELPPLYPEMTVREYLTFAAKLKKVPRLEQLQQVVQAMSKTGLLEEQDHLIRTLSKGYRQRVGLAATLLGNPDVVILDEPTVGLDPRQILEIRDLIRSLREEHVVILSSHILSEVSAVCDYIFILSHGKLVASDTPENLEAQLHAGGALCASVRATPEEMRTLCSTMLPGIPVEISAGARAGQTELRFGAVDDRVTEDFFYACAEAKNPILKLEREKASLEEIFLELTDDHTDAELVLEREEAGA</sequence>
<evidence type="ECO:0000256" key="4">
    <source>
        <dbReference type="ARBA" id="ARBA00022840"/>
    </source>
</evidence>
<dbReference type="Pfam" id="PF00005">
    <property type="entry name" value="ABC_tran"/>
    <property type="match status" value="1"/>
</dbReference>
<comment type="similarity">
    <text evidence="1">Belongs to the ABC transporter superfamily.</text>
</comment>
<keyword evidence="2" id="KW-0813">Transport</keyword>
<dbReference type="InterPro" id="IPR003439">
    <property type="entry name" value="ABC_transporter-like_ATP-bd"/>
</dbReference>
<keyword evidence="3" id="KW-0547">Nucleotide-binding</keyword>
<keyword evidence="4" id="KW-0067">ATP-binding</keyword>
<proteinExistence type="inferred from homology"/>
<dbReference type="InterPro" id="IPR027417">
    <property type="entry name" value="P-loop_NTPase"/>
</dbReference>
<dbReference type="GO" id="GO:0005524">
    <property type="term" value="F:ATP binding"/>
    <property type="evidence" value="ECO:0007669"/>
    <property type="project" value="UniProtKB-KW"/>
</dbReference>
<evidence type="ECO:0000256" key="1">
    <source>
        <dbReference type="ARBA" id="ARBA00005417"/>
    </source>
</evidence>
<organism evidence="6 7">
    <name type="scientific">Butyricicoccus pullicaecorum 1.2</name>
    <dbReference type="NCBI Taxonomy" id="1203606"/>
    <lineage>
        <taxon>Bacteria</taxon>
        <taxon>Bacillati</taxon>
        <taxon>Bacillota</taxon>
        <taxon>Clostridia</taxon>
        <taxon>Eubacteriales</taxon>
        <taxon>Butyricicoccaceae</taxon>
        <taxon>Butyricicoccus</taxon>
    </lineage>
</organism>
<dbReference type="InterPro" id="IPR003593">
    <property type="entry name" value="AAA+_ATPase"/>
</dbReference>
<dbReference type="PANTHER" id="PTHR43335:SF4">
    <property type="entry name" value="ABC TRANSPORTER, ATP-BINDING PROTEIN"/>
    <property type="match status" value="1"/>
</dbReference>
<gene>
    <name evidence="6" type="ORF">HMPREF1526_02103</name>
</gene>
<evidence type="ECO:0000313" key="7">
    <source>
        <dbReference type="Proteomes" id="UP000013981"/>
    </source>
</evidence>
<dbReference type="GO" id="GO:0016887">
    <property type="term" value="F:ATP hydrolysis activity"/>
    <property type="evidence" value="ECO:0007669"/>
    <property type="project" value="InterPro"/>
</dbReference>
<dbReference type="Proteomes" id="UP000013981">
    <property type="component" value="Unassembled WGS sequence"/>
</dbReference>
<dbReference type="HOGENOM" id="CLU_000604_1_2_9"/>
<dbReference type="PATRIC" id="fig|1203606.4.peg.2057"/>
<dbReference type="OrthoDB" id="9775135at2"/>
<dbReference type="SUPFAM" id="SSF52540">
    <property type="entry name" value="P-loop containing nucleoside triphosphate hydrolases"/>
    <property type="match status" value="1"/>
</dbReference>
<dbReference type="PROSITE" id="PS50893">
    <property type="entry name" value="ABC_TRANSPORTER_2"/>
    <property type="match status" value="1"/>
</dbReference>
<evidence type="ECO:0000256" key="3">
    <source>
        <dbReference type="ARBA" id="ARBA00022741"/>
    </source>
</evidence>
<comment type="caution">
    <text evidence="6">The sequence shown here is derived from an EMBL/GenBank/DDBJ whole genome shotgun (WGS) entry which is preliminary data.</text>
</comment>
<dbReference type="AlphaFoldDB" id="R8VUZ2"/>